<dbReference type="GO" id="GO:0003676">
    <property type="term" value="F:nucleic acid binding"/>
    <property type="evidence" value="ECO:0007669"/>
    <property type="project" value="InterPro"/>
</dbReference>
<feature type="region of interest" description="Disordered" evidence="2">
    <location>
        <begin position="111"/>
        <end position="137"/>
    </location>
</feature>
<feature type="compositionally biased region" description="Polar residues" evidence="2">
    <location>
        <begin position="493"/>
        <end position="526"/>
    </location>
</feature>
<feature type="region of interest" description="Disordered" evidence="2">
    <location>
        <begin position="782"/>
        <end position="803"/>
    </location>
</feature>
<dbReference type="Gene3D" id="4.10.60.10">
    <property type="entry name" value="Zinc finger, CCHC-type"/>
    <property type="match status" value="1"/>
</dbReference>
<feature type="compositionally biased region" description="Polar residues" evidence="2">
    <location>
        <begin position="369"/>
        <end position="407"/>
    </location>
</feature>
<dbReference type="SMART" id="SM00343">
    <property type="entry name" value="ZnF_C2HC"/>
    <property type="match status" value="2"/>
</dbReference>
<evidence type="ECO:0000259" key="3">
    <source>
        <dbReference type="PROSITE" id="PS50158"/>
    </source>
</evidence>
<evidence type="ECO:0000313" key="4">
    <source>
        <dbReference type="EMBL" id="KAI9550609.1"/>
    </source>
</evidence>
<feature type="region of interest" description="Disordered" evidence="2">
    <location>
        <begin position="15"/>
        <end position="61"/>
    </location>
</feature>
<evidence type="ECO:0000256" key="1">
    <source>
        <dbReference type="PROSITE-ProRule" id="PRU00047"/>
    </source>
</evidence>
<dbReference type="EMBL" id="WJBH02000113">
    <property type="protein sequence ID" value="KAI9550609.1"/>
    <property type="molecule type" value="Genomic_DNA"/>
</dbReference>
<dbReference type="InterPro" id="IPR048270">
    <property type="entry name" value="PNMA_C"/>
</dbReference>
<reference evidence="4" key="1">
    <citation type="submission" date="2022-05" db="EMBL/GenBank/DDBJ databases">
        <title>A multi-omics perspective on studying reproductive biology in Daphnia sinensis.</title>
        <authorList>
            <person name="Jia J."/>
        </authorList>
    </citation>
    <scope>NUCLEOTIDE SEQUENCE</scope>
    <source>
        <strain evidence="4">WSL</strain>
    </source>
</reference>
<dbReference type="SUPFAM" id="SSF57756">
    <property type="entry name" value="Retrovirus zinc finger-like domains"/>
    <property type="match status" value="1"/>
</dbReference>
<keyword evidence="1" id="KW-0863">Zinc-finger</keyword>
<keyword evidence="1" id="KW-0862">Zinc</keyword>
<dbReference type="GO" id="GO:0008270">
    <property type="term" value="F:zinc ion binding"/>
    <property type="evidence" value="ECO:0007669"/>
    <property type="project" value="UniProtKB-KW"/>
</dbReference>
<dbReference type="AlphaFoldDB" id="A0AAD5KF87"/>
<feature type="domain" description="CCHC-type" evidence="3">
    <location>
        <begin position="923"/>
        <end position="937"/>
    </location>
</feature>
<dbReference type="Proteomes" id="UP000820818">
    <property type="component" value="Unassembled WGS sequence"/>
</dbReference>
<dbReference type="InterPro" id="IPR001878">
    <property type="entry name" value="Znf_CCHC"/>
</dbReference>
<feature type="compositionally biased region" description="Polar residues" evidence="2">
    <location>
        <begin position="447"/>
        <end position="461"/>
    </location>
</feature>
<keyword evidence="5" id="KW-1185">Reference proteome</keyword>
<dbReference type="PANTHER" id="PTHR33223:SF6">
    <property type="entry name" value="CCHC-TYPE DOMAIN-CONTAINING PROTEIN"/>
    <property type="match status" value="1"/>
</dbReference>
<feature type="compositionally biased region" description="Low complexity" evidence="2">
    <location>
        <begin position="410"/>
        <end position="422"/>
    </location>
</feature>
<dbReference type="Pfam" id="PF00098">
    <property type="entry name" value="zf-CCHC"/>
    <property type="match status" value="2"/>
</dbReference>
<evidence type="ECO:0000313" key="5">
    <source>
        <dbReference type="Proteomes" id="UP000820818"/>
    </source>
</evidence>
<dbReference type="Pfam" id="PF14893">
    <property type="entry name" value="PNMA"/>
    <property type="match status" value="1"/>
</dbReference>
<feature type="region of interest" description="Disordered" evidence="2">
    <location>
        <begin position="854"/>
        <end position="875"/>
    </location>
</feature>
<feature type="compositionally biased region" description="Low complexity" evidence="2">
    <location>
        <begin position="342"/>
        <end position="359"/>
    </location>
</feature>
<evidence type="ECO:0000256" key="2">
    <source>
        <dbReference type="SAM" id="MobiDB-lite"/>
    </source>
</evidence>
<keyword evidence="1" id="KW-0479">Metal-binding</keyword>
<feature type="compositionally biased region" description="Basic and acidic residues" evidence="2">
    <location>
        <begin position="481"/>
        <end position="492"/>
    </location>
</feature>
<feature type="compositionally biased region" description="Polar residues" evidence="2">
    <location>
        <begin position="27"/>
        <end position="38"/>
    </location>
</feature>
<feature type="region of interest" description="Disordered" evidence="2">
    <location>
        <begin position="330"/>
        <end position="530"/>
    </location>
</feature>
<comment type="caution">
    <text evidence="4">The sequence shown here is derived from an EMBL/GenBank/DDBJ whole genome shotgun (WGS) entry which is preliminary data.</text>
</comment>
<sequence>MSLYTGAKPKILSKPIKNTVRHGSQPLLPTSENLTSVPVSKINPELSEPSTRQKRPTRSTVSFKTAKLLQLGLNSKTIRKPKSFKWQDIKKSISNSPSLLARTIEWLRQSPSTSDFESESEKPPRALLQGSSTQLPSSLPVVKDHKITFTIQPTATEENKVKTPETPPSPTSADFNFDSTLSSSLNEHQRVDSTDIREARTVIKQPSQLPARVPITCRTFTTSPICTQASLTIQPNFTGSRTKLSDSTVKINQQLFSTIKPETVETIAQPIALARRNSLPTETAVRPITPLAAVVCNNNKTLCRSLDGLHGVHVKKSNGDPQIFERSQSLHSLHQDADSSKESIQQEETASSSSQHSLSPILGPGGKTLHNSLNNIHQRLSSTPIPITTPDQPCSSSRPNPPTSFKSPLTPGTPSGSPGSNTKHSTNHCTAAQSTHHTRRPAHFNANVISQQRGTNKSSCESTSPTLTTQKTYTQPTSGGEKPKHTTDKRDSQQIQHNVTYTTTRGFNATSTKTKQPTPPVAQSSPAEEKQQFHTKQTIKMDPLQYSLVTNVIPIGDLQELQKGQRAQTMLIQLQNFTGGPSTRFDRWIKLFENVVAMSNWNEKEKMNMLVTKMAGPAHDILQNILESVTQDYKEVKRLLQERFHGNENQDFFQNQLEEVKRHPGEAILDYGFRLKNIFEHGYPKGEEETKTDETTRLQMLRQKFLQGLDKTLRNKVRYKPFTTYEALVAETNKYALRLDGEKEEKDKREFINAVESNSTNIEILKAIEKIPETINALATGSRYPQKVPEKDGNPQRLASAEQVDRLEKAVTRLIENSDRNTNRFSNNSNFRQANSYQTSNGYNQYKPNFNIPQNYNTPPPQFVSNSPSRYQINNPPPRPFFTTQYPPRSDMTTCHSCGTKGHVKRDCRKRQEQNTDIRQPIKCYSCQQIGHRANECMNRQMQQKPNIPGPSHGQGNA</sequence>
<name>A0AAD5KF87_9CRUS</name>
<dbReference type="PANTHER" id="PTHR33223">
    <property type="entry name" value="CCHC-TYPE DOMAIN-CONTAINING PROTEIN"/>
    <property type="match status" value="1"/>
</dbReference>
<feature type="region of interest" description="Disordered" evidence="2">
    <location>
        <begin position="154"/>
        <end position="173"/>
    </location>
</feature>
<organism evidence="4 5">
    <name type="scientific">Daphnia sinensis</name>
    <dbReference type="NCBI Taxonomy" id="1820382"/>
    <lineage>
        <taxon>Eukaryota</taxon>
        <taxon>Metazoa</taxon>
        <taxon>Ecdysozoa</taxon>
        <taxon>Arthropoda</taxon>
        <taxon>Crustacea</taxon>
        <taxon>Branchiopoda</taxon>
        <taxon>Diplostraca</taxon>
        <taxon>Cladocera</taxon>
        <taxon>Anomopoda</taxon>
        <taxon>Daphniidae</taxon>
        <taxon>Daphnia</taxon>
        <taxon>Daphnia similis group</taxon>
    </lineage>
</organism>
<feature type="domain" description="CCHC-type" evidence="3">
    <location>
        <begin position="895"/>
        <end position="910"/>
    </location>
</feature>
<accession>A0AAD5KF87</accession>
<dbReference type="InterPro" id="IPR036875">
    <property type="entry name" value="Znf_CCHC_sf"/>
</dbReference>
<feature type="compositionally biased region" description="Polar residues" evidence="2">
    <location>
        <begin position="423"/>
        <end position="435"/>
    </location>
</feature>
<protein>
    <recommendedName>
        <fullName evidence="3">CCHC-type domain-containing protein</fullName>
    </recommendedName>
</protein>
<feature type="compositionally biased region" description="Low complexity" evidence="2">
    <location>
        <begin position="462"/>
        <end position="478"/>
    </location>
</feature>
<dbReference type="PROSITE" id="PS50158">
    <property type="entry name" value="ZF_CCHC"/>
    <property type="match status" value="2"/>
</dbReference>
<proteinExistence type="predicted"/>
<gene>
    <name evidence="4" type="ORF">GHT06_006393</name>
</gene>
<feature type="compositionally biased region" description="Polar residues" evidence="2">
    <location>
        <begin position="854"/>
        <end position="874"/>
    </location>
</feature>